<dbReference type="RefSeq" id="WP_135943206.1">
    <property type="nucleotide sequence ID" value="NZ_BMEI01000001.1"/>
</dbReference>
<name>A0A4S2HE07_9PROT</name>
<dbReference type="AlphaFoldDB" id="A0A4S2HE07"/>
<comment type="caution">
    <text evidence="2">The sequence shown here is derived from an EMBL/GenBank/DDBJ whole genome shotgun (WGS) entry which is preliminary data.</text>
</comment>
<proteinExistence type="predicted"/>
<dbReference type="Proteomes" id="UP000305451">
    <property type="component" value="Unassembled WGS sequence"/>
</dbReference>
<dbReference type="SUPFAM" id="SSF54427">
    <property type="entry name" value="NTF2-like"/>
    <property type="match status" value="1"/>
</dbReference>
<accession>A0A4S2HE07</accession>
<dbReference type="OrthoDB" id="9781757at2"/>
<dbReference type="InterPro" id="IPR032710">
    <property type="entry name" value="NTF2-like_dom_sf"/>
</dbReference>
<reference evidence="2 3" key="1">
    <citation type="journal article" date="2013" name="Int. J. Syst. Evol. Microbiol.">
        <title>Marinicauda pacifica gen. nov., sp. nov., a prosthecate alphaproteobacterium of the family Hyphomonadaceae isolated from deep seawater.</title>
        <authorList>
            <person name="Zhang X.Y."/>
            <person name="Li G.W."/>
            <person name="Wang C.S."/>
            <person name="Zhang Y.J."/>
            <person name="Xu X.W."/>
            <person name="Li H."/>
            <person name="Liu A."/>
            <person name="Liu C."/>
            <person name="Xie B.B."/>
            <person name="Qin Q.L."/>
            <person name="Xu Z."/>
            <person name="Chen X.L."/>
            <person name="Zhou B.C."/>
            <person name="Zhang Y.Z."/>
        </authorList>
    </citation>
    <scope>NUCLEOTIDE SEQUENCE [LARGE SCALE GENOMIC DNA]</scope>
    <source>
        <strain evidence="2 3">P-1 km-3</strain>
    </source>
</reference>
<dbReference type="EMBL" id="SRXV01000001">
    <property type="protein sequence ID" value="TGY94011.1"/>
    <property type="molecule type" value="Genomic_DNA"/>
</dbReference>
<evidence type="ECO:0000259" key="1">
    <source>
        <dbReference type="Pfam" id="PF12680"/>
    </source>
</evidence>
<sequence length="143" mass="16032">MSKLDSFLGLIDDWKRGDLDSVSARLHPDVVWHFSATTKPPAHGRDGAIAFLKAYGEVCVTSRLRLFSHAENESQLFYEATEDFDTPAGRHVLVPYAGIVDFDADGLITGWRDYFDRALIDDQVAGERTLPDFCEDLVKRPSV</sequence>
<evidence type="ECO:0000313" key="2">
    <source>
        <dbReference type="EMBL" id="TGY94011.1"/>
    </source>
</evidence>
<feature type="domain" description="SnoaL-like" evidence="1">
    <location>
        <begin position="11"/>
        <end position="110"/>
    </location>
</feature>
<dbReference type="Pfam" id="PF12680">
    <property type="entry name" value="SnoaL_2"/>
    <property type="match status" value="1"/>
</dbReference>
<dbReference type="Gene3D" id="3.10.450.50">
    <property type="match status" value="1"/>
</dbReference>
<keyword evidence="3" id="KW-1185">Reference proteome</keyword>
<organism evidence="2 3">
    <name type="scientific">Marinicauda pacifica</name>
    <dbReference type="NCBI Taxonomy" id="1133559"/>
    <lineage>
        <taxon>Bacteria</taxon>
        <taxon>Pseudomonadati</taxon>
        <taxon>Pseudomonadota</taxon>
        <taxon>Alphaproteobacteria</taxon>
        <taxon>Maricaulales</taxon>
        <taxon>Maricaulaceae</taxon>
        <taxon>Marinicauda</taxon>
    </lineage>
</organism>
<protein>
    <submittedName>
        <fullName evidence="2">Nuclear transport factor 2 family protein</fullName>
    </submittedName>
</protein>
<dbReference type="InterPro" id="IPR037401">
    <property type="entry name" value="SnoaL-like"/>
</dbReference>
<gene>
    <name evidence="2" type="ORF">E5162_01610</name>
</gene>
<evidence type="ECO:0000313" key="3">
    <source>
        <dbReference type="Proteomes" id="UP000305451"/>
    </source>
</evidence>